<dbReference type="PANTHER" id="PTHR42793:SF1">
    <property type="entry name" value="PEPTIDYL-LYSINE N-ACETYLTRANSFERASE PATZ"/>
    <property type="match status" value="1"/>
</dbReference>
<dbReference type="SUPFAM" id="SSF51735">
    <property type="entry name" value="NAD(P)-binding Rossmann-fold domains"/>
    <property type="match status" value="1"/>
</dbReference>
<evidence type="ECO:0000256" key="1">
    <source>
        <dbReference type="ARBA" id="ARBA00022532"/>
    </source>
</evidence>
<dbReference type="GO" id="GO:0061733">
    <property type="term" value="F:protein-lysine-acetyltransferase activity"/>
    <property type="evidence" value="ECO:0000318"/>
    <property type="project" value="GO_Central"/>
</dbReference>
<dbReference type="GO" id="GO:0006099">
    <property type="term" value="P:tricarboxylic acid cycle"/>
    <property type="evidence" value="ECO:0007669"/>
    <property type="project" value="UniProtKB-KW"/>
</dbReference>
<dbReference type="eggNOG" id="COG1042">
    <property type="taxonomic scope" value="Bacteria"/>
</dbReference>
<dbReference type="PhylomeDB" id="Q89QG9"/>
<dbReference type="Pfam" id="PF19045">
    <property type="entry name" value="Ligase_CoA_2"/>
    <property type="match status" value="1"/>
</dbReference>
<dbReference type="InterPro" id="IPR032875">
    <property type="entry name" value="Succ_CoA_lig_flav_dom"/>
</dbReference>
<protein>
    <submittedName>
        <fullName evidence="5">Blr3159 protein</fullName>
    </submittedName>
</protein>
<reference evidence="6" key="1">
    <citation type="journal article" date="2002" name="DNA Res.">
        <title>Complete genomic sequence of nitrogen-fixing symbiotic bacterium Bradyrhizobium japonicum USDA110.</title>
        <authorList>
            <person name="Kaneko T."/>
            <person name="Nakamura Y."/>
            <person name="Sato S."/>
            <person name="Minamisawa K."/>
            <person name="Uchiumi T."/>
            <person name="Sasamoto S."/>
            <person name="Watanabe A."/>
            <person name="Idesawa K."/>
            <person name="Iriguchi M."/>
            <person name="Kawashima K."/>
            <person name="Kohara M."/>
            <person name="Matsumoto M."/>
            <person name="Shimpo S."/>
            <person name="Tsuruoka H."/>
            <person name="Wada T."/>
            <person name="Yamada M."/>
            <person name="Tabata S."/>
        </authorList>
    </citation>
    <scope>NUCLEOTIDE SEQUENCE [LARGE SCALE GENOMIC DNA]</scope>
    <source>
        <strain evidence="6">JCM 10833 / BCRC 13528 / IAM 13628 / NBRC 14792 / USDA 110</strain>
    </source>
</reference>
<sequence length="790" mass="83877">MPECQAAYFLRRSRGRRSLTNWLLAYQMPSPAIFDPSGRSNLGLYATPFRRMEQSAANGKHHGQPQYARFAKNEPGQGRSHMSNSKDAVRKVLDQVKADNRTSLTAPEGKLVCDAYGIPVPKEGVARSAGEAGKMAASMGFPVVMKIVSPDILHKTEAGGVIVGLKTAEDAEKAYETILGNAKKYKADAKIEGVQVQQMLAGGTEVIVGSITDGSFGKLVAFGLGGVLVEVLKDITFRLAPATKEDALSMLDGIQAHEILKGVRGGEPVNRTALADVIVKVSQLVTDFPEIVELDLNPVFATAKSAIAADVRIVVDFAYVPKPKPRPTEEIVAAMSRIMQPKAVAVVGASAEDGKIGNSVMKNLINGGYKGDIYPIHPKATEILGYKAYKSVKDVPGVIDTAVFAIPAKFVAAALTECGEKKIPGAVLIPSGFAEAGAPELQAEIVEVGKKYDIRLMGPNIYGFYYTPANLCATFCTAYDVKGHAALSSQSGGIGMAIIGFSRSAKMGVSAIVGLGNKSDIDEDDLLAFFEQDPNTNLIAQHCEDLKDGRAFAEAAKRVSKKKPVVVLKAGRTSAGAKAASSHTGALAGNDKIYEDVLAQSGVIRARSLRQLLEFARGVPVLPTPKGENVLIITGAGGSGVLLSDSCVDNGLSLMSMPPDLDAAFRKFIPPFGAAGNPVDITGGEPPITYVNTVKLGLSDERIHSLILGYWHTIVTPPMVFARNMVEVKKEMEAKGFVKPIVASLAGDVEVEEAAEYLYQNGIPAYAYSTELPVEVLGAKYKWARGAGLL</sequence>
<dbReference type="GO" id="GO:0005524">
    <property type="term" value="F:ATP binding"/>
    <property type="evidence" value="ECO:0007669"/>
    <property type="project" value="UniProtKB-UniRule"/>
</dbReference>
<dbReference type="STRING" id="224911.AAV28_12830"/>
<dbReference type="Pfam" id="PF13549">
    <property type="entry name" value="ATP-grasp_5"/>
    <property type="match status" value="1"/>
</dbReference>
<evidence type="ECO:0000259" key="4">
    <source>
        <dbReference type="PROSITE" id="PS50975"/>
    </source>
</evidence>
<dbReference type="Gene3D" id="3.30.470.20">
    <property type="entry name" value="ATP-grasp fold, B domain"/>
    <property type="match status" value="1"/>
</dbReference>
<dbReference type="InterPro" id="IPR036291">
    <property type="entry name" value="NAD(P)-bd_dom_sf"/>
</dbReference>
<keyword evidence="1" id="KW-0816">Tricarboxylic acid cycle</keyword>
<dbReference type="Gene3D" id="3.40.50.720">
    <property type="entry name" value="NAD(P)-binding Rossmann-like Domain"/>
    <property type="match status" value="1"/>
</dbReference>
<dbReference type="SUPFAM" id="SSF52210">
    <property type="entry name" value="Succinyl-CoA synthetase domains"/>
    <property type="match status" value="2"/>
</dbReference>
<keyword evidence="3" id="KW-0067">ATP-binding</keyword>
<comment type="similarity">
    <text evidence="2">In the N-terminal section; belongs to the acetate CoA ligase alpha subunit family.</text>
</comment>
<dbReference type="Proteomes" id="UP000002526">
    <property type="component" value="Chromosome"/>
</dbReference>
<name>Q89QG9_BRADU</name>
<dbReference type="InterPro" id="IPR013815">
    <property type="entry name" value="ATP_grasp_subdomain_1"/>
</dbReference>
<keyword evidence="6" id="KW-1185">Reference proteome</keyword>
<dbReference type="EMBL" id="BA000040">
    <property type="protein sequence ID" value="BAC48424.1"/>
    <property type="molecule type" value="Genomic_DNA"/>
</dbReference>
<dbReference type="InterPro" id="IPR043938">
    <property type="entry name" value="Ligase_CoA_dom"/>
</dbReference>
<dbReference type="Pfam" id="PF13607">
    <property type="entry name" value="Succ_CoA_lig"/>
    <property type="match status" value="1"/>
</dbReference>
<dbReference type="Pfam" id="PF13380">
    <property type="entry name" value="CoA_binding_2"/>
    <property type="match status" value="1"/>
</dbReference>
<evidence type="ECO:0000256" key="3">
    <source>
        <dbReference type="PROSITE-ProRule" id="PRU00409"/>
    </source>
</evidence>
<dbReference type="PATRIC" id="fig|224911.5.peg.3155"/>
<dbReference type="AlphaFoldDB" id="Q89QG9"/>
<dbReference type="GO" id="GO:0043758">
    <property type="term" value="F:acetate-CoA ligase (ADP-forming) activity"/>
    <property type="evidence" value="ECO:0007669"/>
    <property type="project" value="InterPro"/>
</dbReference>
<dbReference type="EnsemblBacteria" id="BAC48424">
    <property type="protein sequence ID" value="BAC48424"/>
    <property type="gene ID" value="BAC48424"/>
</dbReference>
<dbReference type="PROSITE" id="PS50975">
    <property type="entry name" value="ATP_GRASP"/>
    <property type="match status" value="1"/>
</dbReference>
<gene>
    <name evidence="5" type="ordered locus">blr3159</name>
</gene>
<dbReference type="FunFam" id="3.30.1490.20:FF:000020">
    <property type="entry name" value="Protein lysine acetyltransferase"/>
    <property type="match status" value="1"/>
</dbReference>
<keyword evidence="3" id="KW-0547">Nucleotide-binding</keyword>
<dbReference type="InterPro" id="IPR016102">
    <property type="entry name" value="Succinyl-CoA_synth-like"/>
</dbReference>
<feature type="domain" description="ATP-grasp" evidence="4">
    <location>
        <begin position="110"/>
        <end position="146"/>
    </location>
</feature>
<dbReference type="Gene3D" id="3.30.1490.20">
    <property type="entry name" value="ATP-grasp fold, A domain"/>
    <property type="match status" value="1"/>
</dbReference>
<dbReference type="SMART" id="SM00881">
    <property type="entry name" value="CoA_binding"/>
    <property type="match status" value="1"/>
</dbReference>
<dbReference type="InParanoid" id="Q89QG9"/>
<proteinExistence type="inferred from homology"/>
<dbReference type="InterPro" id="IPR003781">
    <property type="entry name" value="CoA-bd"/>
</dbReference>
<dbReference type="Gene3D" id="3.40.50.261">
    <property type="entry name" value="Succinyl-CoA synthetase domains"/>
    <property type="match status" value="2"/>
</dbReference>
<dbReference type="InterPro" id="IPR011761">
    <property type="entry name" value="ATP-grasp"/>
</dbReference>
<dbReference type="KEGG" id="bja:blr3159"/>
<accession>Q89QG9</accession>
<dbReference type="PANTHER" id="PTHR42793">
    <property type="entry name" value="COA BINDING DOMAIN CONTAINING PROTEIN"/>
    <property type="match status" value="1"/>
</dbReference>
<evidence type="ECO:0000313" key="5">
    <source>
        <dbReference type="EMBL" id="BAC48424.1"/>
    </source>
</evidence>
<evidence type="ECO:0000313" key="6">
    <source>
        <dbReference type="Proteomes" id="UP000002526"/>
    </source>
</evidence>
<evidence type="ECO:0000256" key="2">
    <source>
        <dbReference type="ARBA" id="ARBA00060888"/>
    </source>
</evidence>
<dbReference type="GO" id="GO:0046872">
    <property type="term" value="F:metal ion binding"/>
    <property type="evidence" value="ECO:0007669"/>
    <property type="project" value="InterPro"/>
</dbReference>
<dbReference type="OrthoDB" id="9807426at2"/>
<dbReference type="HOGENOM" id="CLU_007415_2_2_5"/>
<dbReference type="SUPFAM" id="SSF56059">
    <property type="entry name" value="Glutathione synthetase ATP-binding domain-like"/>
    <property type="match status" value="1"/>
</dbReference>
<organism evidence="5 6">
    <name type="scientific">Bradyrhizobium diazoefficiens (strain JCM 10833 / BCRC 13528 / IAM 13628 / NBRC 14792 / USDA 110)</name>
    <dbReference type="NCBI Taxonomy" id="224911"/>
    <lineage>
        <taxon>Bacteria</taxon>
        <taxon>Pseudomonadati</taxon>
        <taxon>Pseudomonadota</taxon>
        <taxon>Alphaproteobacteria</taxon>
        <taxon>Hyphomicrobiales</taxon>
        <taxon>Nitrobacteraceae</taxon>
        <taxon>Bradyrhizobium</taxon>
    </lineage>
</organism>
<dbReference type="eggNOG" id="COG0045">
    <property type="taxonomic scope" value="Bacteria"/>
</dbReference>